<dbReference type="SUPFAM" id="SSF88697">
    <property type="entry name" value="PUA domain-like"/>
    <property type="match status" value="1"/>
</dbReference>
<dbReference type="InterPro" id="IPR015947">
    <property type="entry name" value="PUA-like_sf"/>
</dbReference>
<organism evidence="3 4">
    <name type="scientific">Borrelia parkeri SLO</name>
    <dbReference type="NCBI Taxonomy" id="1313294"/>
    <lineage>
        <taxon>Bacteria</taxon>
        <taxon>Pseudomonadati</taxon>
        <taxon>Spirochaetota</taxon>
        <taxon>Spirochaetia</taxon>
        <taxon>Spirochaetales</taxon>
        <taxon>Borreliaceae</taxon>
        <taxon>Borrelia</taxon>
    </lineage>
</organism>
<evidence type="ECO:0000313" key="3">
    <source>
        <dbReference type="EMBL" id="AHH09314.1"/>
    </source>
</evidence>
<dbReference type="Gene3D" id="2.30.130.40">
    <property type="entry name" value="LON domain-like"/>
    <property type="match status" value="1"/>
</dbReference>
<dbReference type="EC" id="3.4.21.53" evidence="3"/>
<gene>
    <name evidence="3" type="ORF">BPA_0113901</name>
</gene>
<dbReference type="GO" id="GO:0004252">
    <property type="term" value="F:serine-type endopeptidase activity"/>
    <property type="evidence" value="ECO:0007669"/>
    <property type="project" value="UniProtKB-EC"/>
</dbReference>
<keyword evidence="1" id="KW-0472">Membrane</keyword>
<keyword evidence="4" id="KW-1185">Reference proteome</keyword>
<evidence type="ECO:0000313" key="4">
    <source>
        <dbReference type="Proteomes" id="UP000019331"/>
    </source>
</evidence>
<dbReference type="InterPro" id="IPR046336">
    <property type="entry name" value="Lon_prtase_N_sf"/>
</dbReference>
<reference evidence="3" key="1">
    <citation type="submission" date="2016-10" db="EMBL/GenBank/DDBJ databases">
        <title>Comparative Genomics of Relapsing Fever Spirochetes.</title>
        <authorList>
            <person name="Schwan T.G."/>
            <person name="Raffel S.J."/>
            <person name="Porcella S.F."/>
            <person name="Martens C.A."/>
            <person name="Bruno D.P."/>
            <person name="Ricklefs S.M."/>
            <person name="Barbian K.B."/>
        </authorList>
    </citation>
    <scope>NUCLEOTIDE SEQUENCE</scope>
    <source>
        <strain evidence="3">SLO</strain>
    </source>
</reference>
<keyword evidence="3" id="KW-0378">Hydrolase</keyword>
<evidence type="ECO:0000259" key="2">
    <source>
        <dbReference type="PROSITE" id="PS51787"/>
    </source>
</evidence>
<dbReference type="EMBL" id="CP005851">
    <property type="protein sequence ID" value="AHH09314.1"/>
    <property type="molecule type" value="Genomic_DNA"/>
</dbReference>
<evidence type="ECO:0000256" key="1">
    <source>
        <dbReference type="SAM" id="Phobius"/>
    </source>
</evidence>
<feature type="domain" description="Lon N-terminal" evidence="2">
    <location>
        <begin position="25"/>
        <end position="150"/>
    </location>
</feature>
<keyword evidence="1" id="KW-1133">Transmembrane helix</keyword>
<accession>A0ABN4CC57</accession>
<dbReference type="Pfam" id="PF02190">
    <property type="entry name" value="LON_substr_bdg"/>
    <property type="match status" value="1"/>
</dbReference>
<keyword evidence="1" id="KW-0812">Transmembrane</keyword>
<dbReference type="InterPro" id="IPR003111">
    <property type="entry name" value="Lon_prtase_N"/>
</dbReference>
<protein>
    <submittedName>
        <fullName evidence="3">ATP-dependent endopeptidase Lon</fullName>
        <ecNumber evidence="3">3.4.21.53</ecNumber>
    </submittedName>
</protein>
<feature type="transmembrane region" description="Helical" evidence="1">
    <location>
        <begin position="131"/>
        <end position="148"/>
    </location>
</feature>
<proteinExistence type="predicted"/>
<dbReference type="Proteomes" id="UP000019331">
    <property type="component" value="Chromosome"/>
</dbReference>
<sequence>MLISLGQKNFMKSILNLISSKKDDLPVIVLRQNVFFPNVTLWVNFDDSVSINAIYQSMLEGRLILFFCVNDLNSDNSSEISLENLYSIGLYAKIIQVVKVTEILIKILVTFQDRVIIKSILKKIITLEQKLILYLINVNLMMSFLLILNS</sequence>
<name>A0ABN4CC57_BORPR</name>
<dbReference type="PROSITE" id="PS51787">
    <property type="entry name" value="LON_N"/>
    <property type="match status" value="1"/>
</dbReference>